<evidence type="ECO:0000313" key="2">
    <source>
        <dbReference type="EMBL" id="UYP47700.1"/>
    </source>
</evidence>
<reference evidence="2" key="1">
    <citation type="submission" date="2022-09" db="EMBL/GenBank/DDBJ databases">
        <title>Actin cytoskeleton and complex cell architecture in an #Asgard archaeon.</title>
        <authorList>
            <person name="Ponce Toledo R.I."/>
            <person name="Schleper C."/>
            <person name="Rodrigues Oliveira T."/>
            <person name="Wollweber F."/>
            <person name="Xu J."/>
            <person name="Rittmann S."/>
            <person name="Klingl A."/>
            <person name="Pilhofer M."/>
        </authorList>
    </citation>
    <scope>NUCLEOTIDE SEQUENCE</scope>
    <source>
        <strain evidence="2">B-35</strain>
    </source>
</reference>
<feature type="transmembrane region" description="Helical" evidence="1">
    <location>
        <begin position="195"/>
        <end position="212"/>
    </location>
</feature>
<dbReference type="EMBL" id="CP104013">
    <property type="protein sequence ID" value="UYP47700.1"/>
    <property type="molecule type" value="Genomic_DNA"/>
</dbReference>
<feature type="transmembrane region" description="Helical" evidence="1">
    <location>
        <begin position="77"/>
        <end position="94"/>
    </location>
</feature>
<dbReference type="InterPro" id="IPR044878">
    <property type="entry name" value="UbiA_sf"/>
</dbReference>
<name>A0ABY6HW15_9ARCH</name>
<evidence type="ECO:0000256" key="1">
    <source>
        <dbReference type="SAM" id="Phobius"/>
    </source>
</evidence>
<feature type="transmembrane region" description="Helical" evidence="1">
    <location>
        <begin position="38"/>
        <end position="56"/>
    </location>
</feature>
<feature type="transmembrane region" description="Helical" evidence="1">
    <location>
        <begin position="155"/>
        <end position="175"/>
    </location>
</feature>
<feature type="transmembrane region" description="Helical" evidence="1">
    <location>
        <begin position="126"/>
        <end position="143"/>
    </location>
</feature>
<gene>
    <name evidence="2" type="ORF">NEF87_003985</name>
</gene>
<organism evidence="2 3">
    <name type="scientific">Candidatus Lokiarchaeum ossiferum</name>
    <dbReference type="NCBI Taxonomy" id="2951803"/>
    <lineage>
        <taxon>Archaea</taxon>
        <taxon>Promethearchaeati</taxon>
        <taxon>Promethearchaeota</taxon>
        <taxon>Promethearchaeia</taxon>
        <taxon>Promethearchaeales</taxon>
        <taxon>Promethearchaeaceae</taxon>
        <taxon>Candidatus Lokiarchaeum</taxon>
    </lineage>
</organism>
<accession>A0ABY6HW15</accession>
<feature type="transmembrane region" description="Helical" evidence="1">
    <location>
        <begin position="100"/>
        <end position="119"/>
    </location>
</feature>
<feature type="transmembrane region" description="Helical" evidence="1">
    <location>
        <begin position="12"/>
        <end position="32"/>
    </location>
</feature>
<feature type="transmembrane region" description="Helical" evidence="1">
    <location>
        <begin position="246"/>
        <end position="263"/>
    </location>
</feature>
<protein>
    <recommendedName>
        <fullName evidence="4">4-hydroxybenzoate polyprenyltransferase</fullName>
    </recommendedName>
</protein>
<evidence type="ECO:0008006" key="4">
    <source>
        <dbReference type="Google" id="ProtNLM"/>
    </source>
</evidence>
<feature type="transmembrane region" description="Helical" evidence="1">
    <location>
        <begin position="218"/>
        <end position="234"/>
    </location>
</feature>
<keyword evidence="1" id="KW-0472">Membrane</keyword>
<evidence type="ECO:0000313" key="3">
    <source>
        <dbReference type="Proteomes" id="UP001208689"/>
    </source>
</evidence>
<dbReference type="Gene3D" id="1.10.357.140">
    <property type="entry name" value="UbiA prenyltransferase"/>
    <property type="match status" value="1"/>
</dbReference>
<dbReference type="Proteomes" id="UP001208689">
    <property type="component" value="Chromosome"/>
</dbReference>
<keyword evidence="1" id="KW-0812">Transmembrane</keyword>
<keyword evidence="1" id="KW-1133">Transmembrane helix</keyword>
<proteinExistence type="predicted"/>
<sequence>MTSRRLDLIRLDYAFAVLIPCLLPIFINNLKIIPHLDILIGFLFLSITGSTLNDALDRRNPREKETIERTKDFQWKELAALSIVSGCLGIFLFIRTITENLINAIFFALIIGFVIFYCLKKEIPILNQFLLATSHIIFPYLMIKADAGLLNSFPTVGEIFFLLALLIFGICGETVHEIIDSDAISSYSLKNQQKIVLITAVISIVCSLVAGLLLNEPVVYAVMVIPIGVIYAFRKPTKSSPGVKDIGIIMGNLVMLLLLVLIIQKNYQE</sequence>
<keyword evidence="3" id="KW-1185">Reference proteome</keyword>